<dbReference type="PANTHER" id="PTHR23076">
    <property type="entry name" value="METALLOPROTEASE M41 FTSH"/>
    <property type="match status" value="1"/>
</dbReference>
<dbReference type="GO" id="GO:0004222">
    <property type="term" value="F:metalloendopeptidase activity"/>
    <property type="evidence" value="ECO:0007669"/>
    <property type="project" value="InterPro"/>
</dbReference>
<evidence type="ECO:0000313" key="16">
    <source>
        <dbReference type="Proteomes" id="UP000886893"/>
    </source>
</evidence>
<evidence type="ECO:0000256" key="6">
    <source>
        <dbReference type="ARBA" id="ARBA00022801"/>
    </source>
</evidence>
<evidence type="ECO:0000256" key="11">
    <source>
        <dbReference type="SAM" id="MobiDB-lite"/>
    </source>
</evidence>
<evidence type="ECO:0000313" key="15">
    <source>
        <dbReference type="EMBL" id="HIT17282.1"/>
    </source>
</evidence>
<evidence type="ECO:0000256" key="7">
    <source>
        <dbReference type="ARBA" id="ARBA00022833"/>
    </source>
</evidence>
<keyword evidence="6" id="KW-0378">Hydrolase</keyword>
<keyword evidence="10" id="KW-0547">Nucleotide-binding</keyword>
<keyword evidence="10" id="KW-0067">ATP-binding</keyword>
<feature type="compositionally biased region" description="Polar residues" evidence="11">
    <location>
        <begin position="330"/>
        <end position="339"/>
    </location>
</feature>
<feature type="compositionally biased region" description="Basic and acidic residues" evidence="11">
    <location>
        <begin position="343"/>
        <end position="358"/>
    </location>
</feature>
<evidence type="ECO:0000256" key="1">
    <source>
        <dbReference type="ARBA" id="ARBA00001947"/>
    </source>
</evidence>
<dbReference type="FunFam" id="1.10.8.60:FF:000001">
    <property type="entry name" value="ATP-dependent zinc metalloprotease FtsH"/>
    <property type="match status" value="1"/>
</dbReference>
<proteinExistence type="inferred from homology"/>
<accession>A0A9D1G840</accession>
<feature type="domain" description="AAA ATPase AAA+ lid" evidence="14">
    <location>
        <begin position="54"/>
        <end position="98"/>
    </location>
</feature>
<dbReference type="Gene3D" id="3.40.50.300">
    <property type="entry name" value="P-loop containing nucleotide triphosphate hydrolases"/>
    <property type="match status" value="1"/>
</dbReference>
<comment type="similarity">
    <text evidence="2">In the C-terminal section; belongs to the peptidase M41 family.</text>
</comment>
<evidence type="ECO:0000259" key="13">
    <source>
        <dbReference type="Pfam" id="PF01434"/>
    </source>
</evidence>
<feature type="domain" description="Peptidase M41" evidence="13">
    <location>
        <begin position="113"/>
        <end position="297"/>
    </location>
</feature>
<evidence type="ECO:0000256" key="2">
    <source>
        <dbReference type="ARBA" id="ARBA00010044"/>
    </source>
</evidence>
<evidence type="ECO:0000256" key="9">
    <source>
        <dbReference type="ARBA" id="ARBA00023049"/>
    </source>
</evidence>
<keyword evidence="3" id="KW-0645">Protease</keyword>
<feature type="non-terminal residue" evidence="15">
    <location>
        <position position="1"/>
    </location>
</feature>
<dbReference type="InterPro" id="IPR041569">
    <property type="entry name" value="AAA_lid_3"/>
</dbReference>
<dbReference type="Pfam" id="PF17862">
    <property type="entry name" value="AAA_lid_3"/>
    <property type="match status" value="1"/>
</dbReference>
<protein>
    <submittedName>
        <fullName evidence="15">AAA family ATPase</fullName>
    </submittedName>
</protein>
<dbReference type="EMBL" id="DVKI01000086">
    <property type="protein sequence ID" value="HIT17282.1"/>
    <property type="molecule type" value="Genomic_DNA"/>
</dbReference>
<dbReference type="InterPro" id="IPR003960">
    <property type="entry name" value="ATPase_AAA_CS"/>
</dbReference>
<keyword evidence="9" id="KW-0482">Metalloprotease</keyword>
<evidence type="ECO:0000259" key="12">
    <source>
        <dbReference type="Pfam" id="PF00004"/>
    </source>
</evidence>
<keyword evidence="4" id="KW-0812">Transmembrane</keyword>
<sequence length="358" mass="39443">GIIVLAATNRIDVLDPALLRPGRFDRQIDVNLPDLKGRVDILKVHSRNKTLASDVNLEAVAKKTPGFSGAELENVMNEAAILSVRNKHDKISSSDIDEAIDRVIGGPAKKTKVISERTKRMVAYHEAGHAVIGLKVALSETVQKITIIPRGDAGGYVLMTPKDESMLQTKGELLAKITSYLAGRASEEIFFDDVTTGAHSDIERATQIARVMVTELGMSPLGPVQYERDSSQVFLGRDYGSTRISGEVANEIDKAVREIIESCLETARNCILQNKDMLILIAETLLKYETITAEEIDYLIEHGSLDEYKAQQQKNAMNSVEPDTKEAESNPEQTDSQENSSLDELKDTKDDSTDDKQE</sequence>
<evidence type="ECO:0000256" key="3">
    <source>
        <dbReference type="ARBA" id="ARBA00022670"/>
    </source>
</evidence>
<evidence type="ECO:0000256" key="10">
    <source>
        <dbReference type="RuleBase" id="RU003651"/>
    </source>
</evidence>
<keyword evidence="5" id="KW-0479">Metal-binding</keyword>
<dbReference type="Gene3D" id="1.20.58.760">
    <property type="entry name" value="Peptidase M41"/>
    <property type="match status" value="1"/>
</dbReference>
<dbReference type="Proteomes" id="UP000886893">
    <property type="component" value="Unassembled WGS sequence"/>
</dbReference>
<dbReference type="InterPro" id="IPR027417">
    <property type="entry name" value="P-loop_NTPase"/>
</dbReference>
<keyword evidence="8" id="KW-1133">Transmembrane helix</keyword>
<dbReference type="GO" id="GO:0046872">
    <property type="term" value="F:metal ion binding"/>
    <property type="evidence" value="ECO:0007669"/>
    <property type="project" value="UniProtKB-KW"/>
</dbReference>
<reference evidence="15" key="2">
    <citation type="journal article" date="2021" name="PeerJ">
        <title>Extensive microbial diversity within the chicken gut microbiome revealed by metagenomics and culture.</title>
        <authorList>
            <person name="Gilroy R."/>
            <person name="Ravi A."/>
            <person name="Getino M."/>
            <person name="Pursley I."/>
            <person name="Horton D.L."/>
            <person name="Alikhan N.F."/>
            <person name="Baker D."/>
            <person name="Gharbi K."/>
            <person name="Hall N."/>
            <person name="Watson M."/>
            <person name="Adriaenssens E.M."/>
            <person name="Foster-Nyarko E."/>
            <person name="Jarju S."/>
            <person name="Secka A."/>
            <person name="Antonio M."/>
            <person name="Oren A."/>
            <person name="Chaudhuri R.R."/>
            <person name="La Ragione R."/>
            <person name="Hildebrand F."/>
            <person name="Pallen M.J."/>
        </authorList>
    </citation>
    <scope>NUCLEOTIDE SEQUENCE</scope>
    <source>
        <strain evidence="15">14508</strain>
    </source>
</reference>
<keyword evidence="7" id="KW-0862">Zinc</keyword>
<name>A0A9D1G840_9FIRM</name>
<dbReference type="GO" id="GO:0006508">
    <property type="term" value="P:proteolysis"/>
    <property type="evidence" value="ECO:0007669"/>
    <property type="project" value="UniProtKB-KW"/>
</dbReference>
<gene>
    <name evidence="15" type="ORF">IAD04_02735</name>
</gene>
<dbReference type="GO" id="GO:0016887">
    <property type="term" value="F:ATP hydrolysis activity"/>
    <property type="evidence" value="ECO:0007669"/>
    <property type="project" value="InterPro"/>
</dbReference>
<comment type="cofactor">
    <cofactor evidence="1">
        <name>Zn(2+)</name>
        <dbReference type="ChEBI" id="CHEBI:29105"/>
    </cofactor>
</comment>
<dbReference type="InterPro" id="IPR037219">
    <property type="entry name" value="Peptidase_M41-like"/>
</dbReference>
<feature type="region of interest" description="Disordered" evidence="11">
    <location>
        <begin position="310"/>
        <end position="358"/>
    </location>
</feature>
<dbReference type="PANTHER" id="PTHR23076:SF97">
    <property type="entry name" value="ATP-DEPENDENT ZINC METALLOPROTEASE YME1L1"/>
    <property type="match status" value="1"/>
</dbReference>
<dbReference type="Pfam" id="PF01434">
    <property type="entry name" value="Peptidase_M41"/>
    <property type="match status" value="1"/>
</dbReference>
<comment type="caution">
    <text evidence="15">The sequence shown here is derived from an EMBL/GenBank/DDBJ whole genome shotgun (WGS) entry which is preliminary data.</text>
</comment>
<dbReference type="SUPFAM" id="SSF52540">
    <property type="entry name" value="P-loop containing nucleoside triphosphate hydrolases"/>
    <property type="match status" value="1"/>
</dbReference>
<dbReference type="Gene3D" id="1.10.8.60">
    <property type="match status" value="1"/>
</dbReference>
<evidence type="ECO:0000259" key="14">
    <source>
        <dbReference type="Pfam" id="PF17862"/>
    </source>
</evidence>
<comment type="similarity">
    <text evidence="10">Belongs to the AAA ATPase family.</text>
</comment>
<dbReference type="GO" id="GO:0005524">
    <property type="term" value="F:ATP binding"/>
    <property type="evidence" value="ECO:0007669"/>
    <property type="project" value="UniProtKB-KW"/>
</dbReference>
<keyword evidence="8" id="KW-0472">Membrane</keyword>
<dbReference type="InterPro" id="IPR000642">
    <property type="entry name" value="Peptidase_M41"/>
</dbReference>
<dbReference type="InterPro" id="IPR003959">
    <property type="entry name" value="ATPase_AAA_core"/>
</dbReference>
<reference evidence="15" key="1">
    <citation type="submission" date="2020-10" db="EMBL/GenBank/DDBJ databases">
        <authorList>
            <person name="Gilroy R."/>
        </authorList>
    </citation>
    <scope>NUCLEOTIDE SEQUENCE</scope>
    <source>
        <strain evidence="15">14508</strain>
    </source>
</reference>
<evidence type="ECO:0000256" key="8">
    <source>
        <dbReference type="ARBA" id="ARBA00022989"/>
    </source>
</evidence>
<feature type="domain" description="ATPase AAA-type core" evidence="12">
    <location>
        <begin position="2"/>
        <end position="31"/>
    </location>
</feature>
<dbReference type="SUPFAM" id="SSF140990">
    <property type="entry name" value="FtsH protease domain-like"/>
    <property type="match status" value="1"/>
</dbReference>
<dbReference type="GO" id="GO:0004176">
    <property type="term" value="F:ATP-dependent peptidase activity"/>
    <property type="evidence" value="ECO:0007669"/>
    <property type="project" value="InterPro"/>
</dbReference>
<dbReference type="GO" id="GO:0005886">
    <property type="term" value="C:plasma membrane"/>
    <property type="evidence" value="ECO:0007669"/>
    <property type="project" value="TreeGrafter"/>
</dbReference>
<evidence type="ECO:0000256" key="5">
    <source>
        <dbReference type="ARBA" id="ARBA00022723"/>
    </source>
</evidence>
<dbReference type="FunFam" id="1.20.58.760:FF:000001">
    <property type="entry name" value="ATP-dependent zinc metalloprotease FtsH"/>
    <property type="match status" value="1"/>
</dbReference>
<dbReference type="GO" id="GO:0030163">
    <property type="term" value="P:protein catabolic process"/>
    <property type="evidence" value="ECO:0007669"/>
    <property type="project" value="TreeGrafter"/>
</dbReference>
<organism evidence="15 16">
    <name type="scientific">Candidatus Caccosoma faecigallinarum</name>
    <dbReference type="NCBI Taxonomy" id="2840720"/>
    <lineage>
        <taxon>Bacteria</taxon>
        <taxon>Bacillati</taxon>
        <taxon>Bacillota</taxon>
        <taxon>Bacillota incertae sedis</taxon>
        <taxon>Candidatus Caccosoma</taxon>
    </lineage>
</organism>
<dbReference type="AlphaFoldDB" id="A0A9D1G840"/>
<evidence type="ECO:0000256" key="4">
    <source>
        <dbReference type="ARBA" id="ARBA00022692"/>
    </source>
</evidence>
<dbReference type="PROSITE" id="PS00674">
    <property type="entry name" value="AAA"/>
    <property type="match status" value="1"/>
</dbReference>
<dbReference type="Pfam" id="PF00004">
    <property type="entry name" value="AAA"/>
    <property type="match status" value="1"/>
</dbReference>